<dbReference type="InterPro" id="IPR052022">
    <property type="entry name" value="26kDa_periplasmic_antigen"/>
</dbReference>
<dbReference type="PANTHER" id="PTHR34387:SF2">
    <property type="entry name" value="SLR1258 PROTEIN"/>
    <property type="match status" value="1"/>
</dbReference>
<gene>
    <name evidence="1" type="ORF">TBK1r_64660</name>
</gene>
<evidence type="ECO:0008006" key="3">
    <source>
        <dbReference type="Google" id="ProtNLM"/>
    </source>
</evidence>
<protein>
    <recommendedName>
        <fullName evidence="3">Oxidative stress defense protein</fullName>
    </recommendedName>
</protein>
<keyword evidence="2" id="KW-1185">Reference proteome</keyword>
<evidence type="ECO:0000313" key="2">
    <source>
        <dbReference type="Proteomes" id="UP000318081"/>
    </source>
</evidence>
<evidence type="ECO:0000313" key="1">
    <source>
        <dbReference type="EMBL" id="QDV87436.1"/>
    </source>
</evidence>
<dbReference type="Gene3D" id="3.30.110.170">
    <property type="entry name" value="Protein of unknown function (DUF541), domain 1"/>
    <property type="match status" value="1"/>
</dbReference>
<name>A0ABX5Y3A0_9BACT</name>
<accession>A0ABX5Y3A0</accession>
<dbReference type="Proteomes" id="UP000318081">
    <property type="component" value="Chromosome"/>
</dbReference>
<organism evidence="1 2">
    <name type="scientific">Stieleria magnilauensis</name>
    <dbReference type="NCBI Taxonomy" id="2527963"/>
    <lineage>
        <taxon>Bacteria</taxon>
        <taxon>Pseudomonadati</taxon>
        <taxon>Planctomycetota</taxon>
        <taxon>Planctomycetia</taxon>
        <taxon>Pirellulales</taxon>
        <taxon>Pirellulaceae</taxon>
        <taxon>Stieleria</taxon>
    </lineage>
</organism>
<dbReference type="Pfam" id="PF04402">
    <property type="entry name" value="SIMPL"/>
    <property type="match status" value="1"/>
</dbReference>
<dbReference type="EMBL" id="CP036432">
    <property type="protein sequence ID" value="QDV87436.1"/>
    <property type="molecule type" value="Genomic_DNA"/>
</dbReference>
<proteinExistence type="predicted"/>
<dbReference type="PANTHER" id="PTHR34387">
    <property type="entry name" value="SLR1258 PROTEIN"/>
    <property type="match status" value="1"/>
</dbReference>
<sequence length="326" mass="35704">MKWDATRMAPNRFLRTTRLAGIVLAIGLLTPAITVAQSSSMPEGIVARGTAVVAVEPSALRLTMSIQAQGKDAKSAVRSLAAHKERVRKELGEMNADTDSIQFTSTQLSSGGNENSEQRQYMQMMQMMQRQMGQAAPDMDSVPTVYTATTSLKVDWPLPTKDADALSLLPQGLRDQISQRDFKGEKNKPEIDEESLEKMKEMQAMMDENYGYSIDSSNSGGPNILFVGKISDEQRREAMKSAIEKAKKSAAVTAEALGVKLGKLKTLWPTENGGSSGASSYSAYMASEMYWSYDEEEDGEVGEDITANAIDGLRFQVSVFAVYDFE</sequence>
<dbReference type="InterPro" id="IPR007497">
    <property type="entry name" value="SIMPL/DUF541"/>
</dbReference>
<dbReference type="RefSeq" id="WP_145219122.1">
    <property type="nucleotide sequence ID" value="NZ_CP036432.1"/>
</dbReference>
<reference evidence="1 2" key="1">
    <citation type="submission" date="2019-02" db="EMBL/GenBank/DDBJ databases">
        <title>Deep-cultivation of Planctomycetes and their phenomic and genomic characterization uncovers novel biology.</title>
        <authorList>
            <person name="Wiegand S."/>
            <person name="Jogler M."/>
            <person name="Boedeker C."/>
            <person name="Pinto D."/>
            <person name="Vollmers J."/>
            <person name="Rivas-Marin E."/>
            <person name="Kohn T."/>
            <person name="Peeters S.H."/>
            <person name="Heuer A."/>
            <person name="Rast P."/>
            <person name="Oberbeckmann S."/>
            <person name="Bunk B."/>
            <person name="Jeske O."/>
            <person name="Meyerdierks A."/>
            <person name="Storesund J.E."/>
            <person name="Kallscheuer N."/>
            <person name="Luecker S."/>
            <person name="Lage O.M."/>
            <person name="Pohl T."/>
            <person name="Merkel B.J."/>
            <person name="Hornburger P."/>
            <person name="Mueller R.-W."/>
            <person name="Bruemmer F."/>
            <person name="Labrenz M."/>
            <person name="Spormann A.M."/>
            <person name="Op den Camp H."/>
            <person name="Overmann J."/>
            <person name="Amann R."/>
            <person name="Jetten M.S.M."/>
            <person name="Mascher T."/>
            <person name="Medema M.H."/>
            <person name="Devos D.P."/>
            <person name="Kaster A.-K."/>
            <person name="Ovreas L."/>
            <person name="Rohde M."/>
            <person name="Galperin M.Y."/>
            <person name="Jogler C."/>
        </authorList>
    </citation>
    <scope>NUCLEOTIDE SEQUENCE [LARGE SCALE GENOMIC DNA]</scope>
    <source>
        <strain evidence="1 2">TBK1r</strain>
    </source>
</reference>